<dbReference type="InterPro" id="IPR025345">
    <property type="entry name" value="DUF4249"/>
</dbReference>
<comment type="caution">
    <text evidence="2">The sequence shown here is derived from an EMBL/GenBank/DDBJ whole genome shotgun (WGS) entry which is preliminary data.</text>
</comment>
<gene>
    <name evidence="2" type="ORF">ACFFK8_04470</name>
</gene>
<organism evidence="2 3">
    <name type="scientific">Hallella seregens ATCC 51272</name>
    <dbReference type="NCBI Taxonomy" id="1336250"/>
    <lineage>
        <taxon>Bacteria</taxon>
        <taxon>Pseudomonadati</taxon>
        <taxon>Bacteroidota</taxon>
        <taxon>Bacteroidia</taxon>
        <taxon>Bacteroidales</taxon>
        <taxon>Prevotellaceae</taxon>
        <taxon>Hallella</taxon>
    </lineage>
</organism>
<accession>A0ABV5ZI83</accession>
<dbReference type="RefSeq" id="WP_027953132.1">
    <property type="nucleotide sequence ID" value="NZ_JBHLZF010000001.1"/>
</dbReference>
<protein>
    <submittedName>
        <fullName evidence="2">DUF4249 domain-containing protein</fullName>
    </submittedName>
</protein>
<dbReference type="Proteomes" id="UP001589688">
    <property type="component" value="Unassembled WGS sequence"/>
</dbReference>
<sequence length="359" mass="40097">MIRKLLYMAAVTLALASCKDEVTLTTLSDTPRLVVYCMPTVGDTTYIGVSRSIPIKAYNDSVKVTVVSNARISYSVDGRQLQAEPMGKGFYRVVGRQQAGDRVSLSVEADGMAPVSASTVIPDTVAVGNLQVAENIPVYIPDEGQSRRFDQVMATFTDDPATRCYYAVRVRVKHYRGSATGYTDGGHSTYYFYDYADYVQKRDQLSLDSARVEFRDSIYTYPEVNTQSEPLLMPPTEIDDNFGFSNSFYGNLYIFDDATINGATYTLHLNVTPSSSASYHDPETGYVYSYDFARAYQVELLRITPEYYRFMRSLNELDNNEMARSGLSQIRPMQSNVMGGLGLVGGWNTGRTGWVLKRS</sequence>
<evidence type="ECO:0000313" key="2">
    <source>
        <dbReference type="EMBL" id="MFB9897086.1"/>
    </source>
</evidence>
<keyword evidence="3" id="KW-1185">Reference proteome</keyword>
<name>A0ABV5ZI83_9BACT</name>
<proteinExistence type="predicted"/>
<dbReference type="Pfam" id="PF14054">
    <property type="entry name" value="DUF4249"/>
    <property type="match status" value="1"/>
</dbReference>
<keyword evidence="1" id="KW-0732">Signal</keyword>
<evidence type="ECO:0000256" key="1">
    <source>
        <dbReference type="SAM" id="SignalP"/>
    </source>
</evidence>
<feature type="signal peptide" evidence="1">
    <location>
        <begin position="1"/>
        <end position="16"/>
    </location>
</feature>
<feature type="chain" id="PRO_5047105696" evidence="1">
    <location>
        <begin position="17"/>
        <end position="359"/>
    </location>
</feature>
<dbReference type="PROSITE" id="PS51257">
    <property type="entry name" value="PROKAR_LIPOPROTEIN"/>
    <property type="match status" value="1"/>
</dbReference>
<dbReference type="EMBL" id="JBHLZF010000001">
    <property type="protein sequence ID" value="MFB9897086.1"/>
    <property type="molecule type" value="Genomic_DNA"/>
</dbReference>
<evidence type="ECO:0000313" key="3">
    <source>
        <dbReference type="Proteomes" id="UP001589688"/>
    </source>
</evidence>
<reference evidence="2 3" key="1">
    <citation type="submission" date="2024-09" db="EMBL/GenBank/DDBJ databases">
        <authorList>
            <person name="Sun Q."/>
            <person name="Mori K."/>
        </authorList>
    </citation>
    <scope>NUCLEOTIDE SEQUENCE [LARGE SCALE GENOMIC DNA]</scope>
    <source>
        <strain evidence="2 3">ATCC 51272</strain>
    </source>
</reference>